<protein>
    <submittedName>
        <fullName evidence="1">Uncharacterized protein</fullName>
    </submittedName>
</protein>
<organism evidence="1 2">
    <name type="scientific">Hyalomma asiaticum</name>
    <name type="common">Tick</name>
    <dbReference type="NCBI Taxonomy" id="266040"/>
    <lineage>
        <taxon>Eukaryota</taxon>
        <taxon>Metazoa</taxon>
        <taxon>Ecdysozoa</taxon>
        <taxon>Arthropoda</taxon>
        <taxon>Chelicerata</taxon>
        <taxon>Arachnida</taxon>
        <taxon>Acari</taxon>
        <taxon>Parasitiformes</taxon>
        <taxon>Ixodida</taxon>
        <taxon>Ixodoidea</taxon>
        <taxon>Ixodidae</taxon>
        <taxon>Hyalomminae</taxon>
        <taxon>Hyalomma</taxon>
    </lineage>
</organism>
<gene>
    <name evidence="1" type="ORF">HPB50_008570</name>
</gene>
<accession>A0ACB7RRY9</accession>
<dbReference type="EMBL" id="CM023487">
    <property type="protein sequence ID" value="KAH6925697.1"/>
    <property type="molecule type" value="Genomic_DNA"/>
</dbReference>
<dbReference type="Proteomes" id="UP000821845">
    <property type="component" value="Chromosome 7"/>
</dbReference>
<evidence type="ECO:0000313" key="1">
    <source>
        <dbReference type="EMBL" id="KAH6925697.1"/>
    </source>
</evidence>
<proteinExistence type="predicted"/>
<reference evidence="1" key="1">
    <citation type="submission" date="2020-05" db="EMBL/GenBank/DDBJ databases">
        <title>Large-scale comparative analyses of tick genomes elucidate their genetic diversity and vector capacities.</title>
        <authorList>
            <person name="Jia N."/>
            <person name="Wang J."/>
            <person name="Shi W."/>
            <person name="Du L."/>
            <person name="Sun Y."/>
            <person name="Zhan W."/>
            <person name="Jiang J."/>
            <person name="Wang Q."/>
            <person name="Zhang B."/>
            <person name="Ji P."/>
            <person name="Sakyi L.B."/>
            <person name="Cui X."/>
            <person name="Yuan T."/>
            <person name="Jiang B."/>
            <person name="Yang W."/>
            <person name="Lam T.T.-Y."/>
            <person name="Chang Q."/>
            <person name="Ding S."/>
            <person name="Wang X."/>
            <person name="Zhu J."/>
            <person name="Ruan X."/>
            <person name="Zhao L."/>
            <person name="Wei J."/>
            <person name="Que T."/>
            <person name="Du C."/>
            <person name="Cheng J."/>
            <person name="Dai P."/>
            <person name="Han X."/>
            <person name="Huang E."/>
            <person name="Gao Y."/>
            <person name="Liu J."/>
            <person name="Shao H."/>
            <person name="Ye R."/>
            <person name="Li L."/>
            <person name="Wei W."/>
            <person name="Wang X."/>
            <person name="Wang C."/>
            <person name="Yang T."/>
            <person name="Huo Q."/>
            <person name="Li W."/>
            <person name="Guo W."/>
            <person name="Chen H."/>
            <person name="Zhou L."/>
            <person name="Ni X."/>
            <person name="Tian J."/>
            <person name="Zhou Y."/>
            <person name="Sheng Y."/>
            <person name="Liu T."/>
            <person name="Pan Y."/>
            <person name="Xia L."/>
            <person name="Li J."/>
            <person name="Zhao F."/>
            <person name="Cao W."/>
        </authorList>
    </citation>
    <scope>NUCLEOTIDE SEQUENCE</scope>
    <source>
        <strain evidence="1">Hyas-2018</strain>
    </source>
</reference>
<comment type="caution">
    <text evidence="1">The sequence shown here is derived from an EMBL/GenBank/DDBJ whole genome shotgun (WGS) entry which is preliminary data.</text>
</comment>
<sequence>MLDQINVEPVPRNMDRDTQTGRREARARHLQETTGEWILYTDASLSQTGEGFRTGIASDGLPLSVHNAWPKSQP</sequence>
<evidence type="ECO:0000313" key="2">
    <source>
        <dbReference type="Proteomes" id="UP000821845"/>
    </source>
</evidence>
<keyword evidence="2" id="KW-1185">Reference proteome</keyword>
<name>A0ACB7RRY9_HYAAI</name>